<name>A0A1Y2EA36_9PEZI</name>
<gene>
    <name evidence="2" type="ORF">BCR38DRAFT_481937</name>
</gene>
<dbReference type="InParanoid" id="A0A1Y2EA36"/>
<comment type="caution">
    <text evidence="2">The sequence shown here is derived from an EMBL/GenBank/DDBJ whole genome shotgun (WGS) entry which is preliminary data.</text>
</comment>
<organism evidence="2 3">
    <name type="scientific">Pseudomassariella vexata</name>
    <dbReference type="NCBI Taxonomy" id="1141098"/>
    <lineage>
        <taxon>Eukaryota</taxon>
        <taxon>Fungi</taxon>
        <taxon>Dikarya</taxon>
        <taxon>Ascomycota</taxon>
        <taxon>Pezizomycotina</taxon>
        <taxon>Sordariomycetes</taxon>
        <taxon>Xylariomycetidae</taxon>
        <taxon>Amphisphaeriales</taxon>
        <taxon>Pseudomassariaceae</taxon>
        <taxon>Pseudomassariella</taxon>
    </lineage>
</organism>
<keyword evidence="1" id="KW-0732">Signal</keyword>
<dbReference type="EMBL" id="MCFJ01000003">
    <property type="protein sequence ID" value="ORY68450.1"/>
    <property type="molecule type" value="Genomic_DNA"/>
</dbReference>
<dbReference type="Proteomes" id="UP000193689">
    <property type="component" value="Unassembled WGS sequence"/>
</dbReference>
<feature type="chain" id="PRO_5012463399" evidence="1">
    <location>
        <begin position="16"/>
        <end position="102"/>
    </location>
</feature>
<accession>A0A1Y2EA36</accession>
<reference evidence="2 3" key="1">
    <citation type="submission" date="2016-07" db="EMBL/GenBank/DDBJ databases">
        <title>Pervasive Adenine N6-methylation of Active Genes in Fungi.</title>
        <authorList>
            <consortium name="DOE Joint Genome Institute"/>
            <person name="Mondo S.J."/>
            <person name="Dannebaum R.O."/>
            <person name="Kuo R.C."/>
            <person name="Labutti K."/>
            <person name="Haridas S."/>
            <person name="Kuo A."/>
            <person name="Salamov A."/>
            <person name="Ahrendt S.R."/>
            <person name="Lipzen A."/>
            <person name="Sullivan W."/>
            <person name="Andreopoulos W.B."/>
            <person name="Clum A."/>
            <person name="Lindquist E."/>
            <person name="Daum C."/>
            <person name="Ramamoorthy G.K."/>
            <person name="Gryganskyi A."/>
            <person name="Culley D."/>
            <person name="Magnuson J.K."/>
            <person name="James T.Y."/>
            <person name="O'Malley M.A."/>
            <person name="Stajich J.E."/>
            <person name="Spatafora J.W."/>
            <person name="Visel A."/>
            <person name="Grigoriev I.V."/>
        </authorList>
    </citation>
    <scope>NUCLEOTIDE SEQUENCE [LARGE SCALE GENOMIC DNA]</scope>
    <source>
        <strain evidence="2 3">CBS 129021</strain>
    </source>
</reference>
<proteinExistence type="predicted"/>
<dbReference type="RefSeq" id="XP_040718737.1">
    <property type="nucleotide sequence ID" value="XM_040863437.1"/>
</dbReference>
<evidence type="ECO:0000313" key="2">
    <source>
        <dbReference type="EMBL" id="ORY68450.1"/>
    </source>
</evidence>
<evidence type="ECO:0000313" key="3">
    <source>
        <dbReference type="Proteomes" id="UP000193689"/>
    </source>
</evidence>
<feature type="signal peptide" evidence="1">
    <location>
        <begin position="1"/>
        <end position="15"/>
    </location>
</feature>
<sequence length="102" mass="11433">MQFFTYLVLAFAATAAVIDPQVHVKARAIGDMGDVNVAEPRALELAQEIRHLKMKRDSNITARAIEPRDSNVTARSVEVRHSNNTAKAKARDVKWSRMAKLF</sequence>
<evidence type="ECO:0000256" key="1">
    <source>
        <dbReference type="SAM" id="SignalP"/>
    </source>
</evidence>
<keyword evidence="3" id="KW-1185">Reference proteome</keyword>
<dbReference type="GeneID" id="63779649"/>
<protein>
    <submittedName>
        <fullName evidence="2">Uncharacterized protein</fullName>
    </submittedName>
</protein>
<dbReference type="AlphaFoldDB" id="A0A1Y2EA36"/>